<feature type="compositionally biased region" description="Low complexity" evidence="9">
    <location>
        <begin position="363"/>
        <end position="376"/>
    </location>
</feature>
<evidence type="ECO:0000256" key="2">
    <source>
        <dbReference type="ARBA" id="ARBA00012483"/>
    </source>
</evidence>
<proteinExistence type="predicted"/>
<evidence type="ECO:0000256" key="1">
    <source>
        <dbReference type="ARBA" id="ARBA00000900"/>
    </source>
</evidence>
<keyword evidence="13" id="KW-1185">Reference proteome</keyword>
<feature type="compositionally biased region" description="Acidic residues" evidence="9">
    <location>
        <begin position="126"/>
        <end position="157"/>
    </location>
</feature>
<dbReference type="Gramene" id="mRNA:HanXRQr2_Chr12g0538491">
    <property type="protein sequence ID" value="CDS:HanXRQr2_Chr12g0538491.1"/>
    <property type="gene ID" value="HanXRQr2_Chr12g0538491"/>
</dbReference>
<dbReference type="AlphaFoldDB" id="A0A251T206"/>
<evidence type="ECO:0000313" key="11">
    <source>
        <dbReference type="EMBL" id="KAF5777671.1"/>
    </source>
</evidence>
<reference evidence="11" key="3">
    <citation type="submission" date="2020-06" db="EMBL/GenBank/DDBJ databases">
        <title>Helianthus annuus Genome sequencing and assembly Release 2.</title>
        <authorList>
            <person name="Gouzy J."/>
            <person name="Langlade N."/>
            <person name="Munos S."/>
        </authorList>
    </citation>
    <scope>NUCLEOTIDE SEQUENCE</scope>
    <source>
        <tissue evidence="11">Leaves</tissue>
    </source>
</reference>
<dbReference type="InterPro" id="IPR001841">
    <property type="entry name" value="Znf_RING"/>
</dbReference>
<evidence type="ECO:0000313" key="13">
    <source>
        <dbReference type="Proteomes" id="UP000215914"/>
    </source>
</evidence>
<sequence>MAEPPSSSVTPPPPPPPPTPPSAPENPDPTQYWCYQCDKRVPIETLPGQADVICFECKNGFVELISVHHPQPLEVNDEDHPAFGTEFLHVLRLIAMAARDDHEPPLPPEDRDADDNDNDYLRIELDGWDENVNEEDDDDDDVSDDDDNDNEDEEDENNPNQVDRVQDRSDENENEDEQQIGEQEGEEDEDLRRRRQRDVIRLRLRDFASRALSRRHRILDWAEILTGLEDHSVEFRFQAAGERDGYIGNPGDYLDAAGYEALLQTLAESDTGAKRGAPPAASSVVEALPAVKVKVTDVEVCAICKDKLVNNEEEVVKELPCGHLYHGECIVPWLGSRNTCPVCRYELPTDDPEYEEDRKKRLSAMATTSASSDDAV</sequence>
<feature type="region of interest" description="Disordered" evidence="9">
    <location>
        <begin position="124"/>
        <end position="192"/>
    </location>
</feature>
<dbReference type="Pfam" id="PF13639">
    <property type="entry name" value="zf-RING_2"/>
    <property type="match status" value="1"/>
</dbReference>
<reference evidence="11 13" key="1">
    <citation type="journal article" date="2017" name="Nature">
        <title>The sunflower genome provides insights into oil metabolism, flowering and Asterid evolution.</title>
        <authorList>
            <person name="Badouin H."/>
            <person name="Gouzy J."/>
            <person name="Grassa C.J."/>
            <person name="Murat F."/>
            <person name="Staton S.E."/>
            <person name="Cottret L."/>
            <person name="Lelandais-Briere C."/>
            <person name="Owens G.L."/>
            <person name="Carrere S."/>
            <person name="Mayjonade B."/>
            <person name="Legrand L."/>
            <person name="Gill N."/>
            <person name="Kane N.C."/>
            <person name="Bowers J.E."/>
            <person name="Hubner S."/>
            <person name="Bellec A."/>
            <person name="Berard A."/>
            <person name="Berges H."/>
            <person name="Blanchet N."/>
            <person name="Boniface M.C."/>
            <person name="Brunel D."/>
            <person name="Catrice O."/>
            <person name="Chaidir N."/>
            <person name="Claudel C."/>
            <person name="Donnadieu C."/>
            <person name="Faraut T."/>
            <person name="Fievet G."/>
            <person name="Helmstetter N."/>
            <person name="King M."/>
            <person name="Knapp S.J."/>
            <person name="Lai Z."/>
            <person name="Le Paslier M.C."/>
            <person name="Lippi Y."/>
            <person name="Lorenzon L."/>
            <person name="Mandel J.R."/>
            <person name="Marage G."/>
            <person name="Marchand G."/>
            <person name="Marquand E."/>
            <person name="Bret-Mestries E."/>
            <person name="Morien E."/>
            <person name="Nambeesan S."/>
            <person name="Nguyen T."/>
            <person name="Pegot-Espagnet P."/>
            <person name="Pouilly N."/>
            <person name="Raftis F."/>
            <person name="Sallet E."/>
            <person name="Schiex T."/>
            <person name="Thomas J."/>
            <person name="Vandecasteele C."/>
            <person name="Vares D."/>
            <person name="Vear F."/>
            <person name="Vautrin S."/>
            <person name="Crespi M."/>
            <person name="Mangin B."/>
            <person name="Burke J.M."/>
            <person name="Salse J."/>
            <person name="Munos S."/>
            <person name="Vincourt P."/>
            <person name="Rieseberg L.H."/>
            <person name="Langlade N.B."/>
        </authorList>
    </citation>
    <scope>NUCLEOTIDE SEQUENCE [LARGE SCALE GENOMIC DNA]</scope>
    <source>
        <strain evidence="13">cv. SF193</strain>
        <tissue evidence="11">Leaves</tissue>
    </source>
</reference>
<dbReference type="FunCoup" id="A0A251T206">
    <property type="interactions" value="31"/>
</dbReference>
<evidence type="ECO:0000256" key="7">
    <source>
        <dbReference type="ARBA" id="ARBA00022833"/>
    </source>
</evidence>
<dbReference type="GO" id="GO:0008270">
    <property type="term" value="F:zinc ion binding"/>
    <property type="evidence" value="ECO:0007669"/>
    <property type="project" value="UniProtKB-KW"/>
</dbReference>
<evidence type="ECO:0000256" key="3">
    <source>
        <dbReference type="ARBA" id="ARBA00022679"/>
    </source>
</evidence>
<evidence type="ECO:0000256" key="4">
    <source>
        <dbReference type="ARBA" id="ARBA00022723"/>
    </source>
</evidence>
<feature type="domain" description="RING-type" evidence="10">
    <location>
        <begin position="301"/>
        <end position="344"/>
    </location>
</feature>
<evidence type="ECO:0000256" key="5">
    <source>
        <dbReference type="ARBA" id="ARBA00022771"/>
    </source>
</evidence>
<dbReference type="EMBL" id="CM007901">
    <property type="protein sequence ID" value="OTG04839.1"/>
    <property type="molecule type" value="Genomic_DNA"/>
</dbReference>
<protein>
    <recommendedName>
        <fullName evidence="2">RING-type E3 ubiquitin transferase</fullName>
        <ecNumber evidence="2">2.3.2.27</ecNumber>
    </recommendedName>
</protein>
<keyword evidence="7" id="KW-0862">Zinc</keyword>
<dbReference type="Gene3D" id="3.30.40.10">
    <property type="entry name" value="Zinc/RING finger domain, C3HC4 (zinc finger)"/>
    <property type="match status" value="1"/>
</dbReference>
<dbReference type="InterPro" id="IPR039525">
    <property type="entry name" value="RNF126-like_zinc-ribbon"/>
</dbReference>
<dbReference type="OMA" id="DSCDKMM"/>
<keyword evidence="6" id="KW-0833">Ubl conjugation pathway</keyword>
<dbReference type="OrthoDB" id="8062037at2759"/>
<feature type="compositionally biased region" description="Basic and acidic residues" evidence="9">
    <location>
        <begin position="99"/>
        <end position="110"/>
    </location>
</feature>
<feature type="compositionally biased region" description="Acidic residues" evidence="9">
    <location>
        <begin position="172"/>
        <end position="189"/>
    </location>
</feature>
<dbReference type="Pfam" id="PF14369">
    <property type="entry name" value="Zn_ribbon_19"/>
    <property type="match status" value="1"/>
</dbReference>
<accession>A0A251T206</accession>
<keyword evidence="3" id="KW-0808">Transferase</keyword>
<dbReference type="EMBL" id="MNCJ02000327">
    <property type="protein sequence ID" value="KAF5777671.1"/>
    <property type="molecule type" value="Genomic_DNA"/>
</dbReference>
<feature type="region of interest" description="Disordered" evidence="9">
    <location>
        <begin position="350"/>
        <end position="376"/>
    </location>
</feature>
<dbReference type="FunFam" id="3.30.40.10:FF:000127">
    <property type="entry name" value="E3 ubiquitin-protein ligase RNF181"/>
    <property type="match status" value="1"/>
</dbReference>
<dbReference type="GO" id="GO:0006511">
    <property type="term" value="P:ubiquitin-dependent protein catabolic process"/>
    <property type="evidence" value="ECO:0000318"/>
    <property type="project" value="GO_Central"/>
</dbReference>
<reference evidence="12" key="2">
    <citation type="submission" date="2017-02" db="EMBL/GenBank/DDBJ databases">
        <title>Sunflower complete genome.</title>
        <authorList>
            <person name="Langlade N."/>
            <person name="Munos S."/>
        </authorList>
    </citation>
    <scope>NUCLEOTIDE SEQUENCE [LARGE SCALE GENOMIC DNA]</scope>
    <source>
        <tissue evidence="12">Leaves</tissue>
    </source>
</reference>
<evidence type="ECO:0000256" key="9">
    <source>
        <dbReference type="SAM" id="MobiDB-lite"/>
    </source>
</evidence>
<feature type="region of interest" description="Disordered" evidence="9">
    <location>
        <begin position="99"/>
        <end position="118"/>
    </location>
</feature>
<dbReference type="PANTHER" id="PTHR15710">
    <property type="entry name" value="E3 UBIQUITIN-PROTEIN LIGASE PRAJA"/>
    <property type="match status" value="1"/>
</dbReference>
<gene>
    <name evidence="12" type="primary">CIP8</name>
    <name evidence="12" type="ORF">HannXRQ_Chr12g0366841</name>
    <name evidence="11" type="ORF">HanXRQr2_Chr12g0538491</name>
</gene>
<dbReference type="InParanoid" id="A0A251T206"/>
<dbReference type="PANTHER" id="PTHR15710:SF108">
    <property type="entry name" value="OS03G0286100 PROTEIN"/>
    <property type="match status" value="1"/>
</dbReference>
<dbReference type="Proteomes" id="UP000215914">
    <property type="component" value="Chromosome 12"/>
</dbReference>
<evidence type="ECO:0000313" key="12">
    <source>
        <dbReference type="EMBL" id="OTG04839.1"/>
    </source>
</evidence>
<dbReference type="InterPro" id="IPR013083">
    <property type="entry name" value="Znf_RING/FYVE/PHD"/>
</dbReference>
<keyword evidence="5 8" id="KW-0863">Zinc-finger</keyword>
<evidence type="ECO:0000256" key="8">
    <source>
        <dbReference type="PROSITE-ProRule" id="PRU00175"/>
    </source>
</evidence>
<dbReference type="PROSITE" id="PS50089">
    <property type="entry name" value="ZF_RING_2"/>
    <property type="match status" value="1"/>
</dbReference>
<dbReference type="GO" id="GO:0016567">
    <property type="term" value="P:protein ubiquitination"/>
    <property type="evidence" value="ECO:0007669"/>
    <property type="project" value="UniProtKB-ARBA"/>
</dbReference>
<organism evidence="12 13">
    <name type="scientific">Helianthus annuus</name>
    <name type="common">Common sunflower</name>
    <dbReference type="NCBI Taxonomy" id="4232"/>
    <lineage>
        <taxon>Eukaryota</taxon>
        <taxon>Viridiplantae</taxon>
        <taxon>Streptophyta</taxon>
        <taxon>Embryophyta</taxon>
        <taxon>Tracheophyta</taxon>
        <taxon>Spermatophyta</taxon>
        <taxon>Magnoliopsida</taxon>
        <taxon>eudicotyledons</taxon>
        <taxon>Gunneridae</taxon>
        <taxon>Pentapetalae</taxon>
        <taxon>asterids</taxon>
        <taxon>campanulids</taxon>
        <taxon>Asterales</taxon>
        <taxon>Asteraceae</taxon>
        <taxon>Asteroideae</taxon>
        <taxon>Heliantheae alliance</taxon>
        <taxon>Heliantheae</taxon>
        <taxon>Helianthus</taxon>
    </lineage>
</organism>
<name>A0A251T206_HELAN</name>
<dbReference type="SMART" id="SM00184">
    <property type="entry name" value="RING"/>
    <property type="match status" value="1"/>
</dbReference>
<keyword evidence="4" id="KW-0479">Metal-binding</keyword>
<evidence type="ECO:0000259" key="10">
    <source>
        <dbReference type="PROSITE" id="PS50089"/>
    </source>
</evidence>
<dbReference type="GO" id="GO:0061630">
    <property type="term" value="F:ubiquitin protein ligase activity"/>
    <property type="evidence" value="ECO:0000318"/>
    <property type="project" value="GO_Central"/>
</dbReference>
<comment type="catalytic activity">
    <reaction evidence="1">
        <text>S-ubiquitinyl-[E2 ubiquitin-conjugating enzyme]-L-cysteine + [acceptor protein]-L-lysine = [E2 ubiquitin-conjugating enzyme]-L-cysteine + N(6)-ubiquitinyl-[acceptor protein]-L-lysine.</text>
        <dbReference type="EC" id="2.3.2.27"/>
    </reaction>
</comment>
<feature type="region of interest" description="Disordered" evidence="9">
    <location>
        <begin position="1"/>
        <end position="30"/>
    </location>
</feature>
<feature type="compositionally biased region" description="Pro residues" evidence="9">
    <location>
        <begin position="10"/>
        <end position="27"/>
    </location>
</feature>
<dbReference type="EC" id="2.3.2.27" evidence="2"/>
<evidence type="ECO:0000256" key="6">
    <source>
        <dbReference type="ARBA" id="ARBA00022786"/>
    </source>
</evidence>
<dbReference type="STRING" id="4232.A0A251T206"/>
<dbReference type="SUPFAM" id="SSF57850">
    <property type="entry name" value="RING/U-box"/>
    <property type="match status" value="1"/>
</dbReference>